<keyword evidence="2" id="KW-0813">Transport</keyword>
<feature type="transmembrane region" description="Helical" evidence="7">
    <location>
        <begin position="12"/>
        <end position="34"/>
    </location>
</feature>
<keyword evidence="3" id="KW-1003">Cell membrane</keyword>
<dbReference type="Proteomes" id="UP000473885">
    <property type="component" value="Unassembled WGS sequence"/>
</dbReference>
<protein>
    <submittedName>
        <fullName evidence="8">MATE family efflux transporter</fullName>
    </submittedName>
</protein>
<organism evidence="8 9">
    <name type="scientific">Clostridium niameyense</name>
    <dbReference type="NCBI Taxonomy" id="1622073"/>
    <lineage>
        <taxon>Bacteria</taxon>
        <taxon>Bacillati</taxon>
        <taxon>Bacillota</taxon>
        <taxon>Clostridia</taxon>
        <taxon>Eubacteriales</taxon>
        <taxon>Clostridiaceae</taxon>
        <taxon>Clostridium</taxon>
    </lineage>
</organism>
<keyword evidence="6 7" id="KW-0472">Membrane</keyword>
<feature type="transmembrane region" description="Helical" evidence="7">
    <location>
        <begin position="86"/>
        <end position="107"/>
    </location>
</feature>
<dbReference type="RefSeq" id="WP_163249332.1">
    <property type="nucleotide sequence ID" value="NZ_SXDP01000006.1"/>
</dbReference>
<comment type="subcellular location">
    <subcellularLocation>
        <location evidence="1">Cell membrane</location>
        <topology evidence="1">Multi-pass membrane protein</topology>
    </subcellularLocation>
</comment>
<feature type="transmembrane region" description="Helical" evidence="7">
    <location>
        <begin position="230"/>
        <end position="254"/>
    </location>
</feature>
<evidence type="ECO:0000256" key="6">
    <source>
        <dbReference type="ARBA" id="ARBA00023136"/>
    </source>
</evidence>
<dbReference type="GO" id="GO:0005886">
    <property type="term" value="C:plasma membrane"/>
    <property type="evidence" value="ECO:0007669"/>
    <property type="project" value="UniProtKB-SubCell"/>
</dbReference>
<keyword evidence="9" id="KW-1185">Reference proteome</keyword>
<proteinExistence type="predicted"/>
<dbReference type="GO" id="GO:0015297">
    <property type="term" value="F:antiporter activity"/>
    <property type="evidence" value="ECO:0007669"/>
    <property type="project" value="InterPro"/>
</dbReference>
<accession>A0A6M0RDA4</accession>
<feature type="transmembrane region" description="Helical" evidence="7">
    <location>
        <begin position="274"/>
        <end position="298"/>
    </location>
</feature>
<dbReference type="InterPro" id="IPR002528">
    <property type="entry name" value="MATE_fam"/>
</dbReference>
<evidence type="ECO:0000313" key="8">
    <source>
        <dbReference type="EMBL" id="NEZ47258.1"/>
    </source>
</evidence>
<dbReference type="PANTHER" id="PTHR42925:SF1">
    <property type="entry name" value="VIRULENCE FACTOR MVIN"/>
    <property type="match status" value="1"/>
</dbReference>
<feature type="transmembrane region" description="Helical" evidence="7">
    <location>
        <begin position="161"/>
        <end position="183"/>
    </location>
</feature>
<evidence type="ECO:0000256" key="7">
    <source>
        <dbReference type="SAM" id="Phobius"/>
    </source>
</evidence>
<evidence type="ECO:0000256" key="3">
    <source>
        <dbReference type="ARBA" id="ARBA00022475"/>
    </source>
</evidence>
<dbReference type="AlphaFoldDB" id="A0A6M0RDA4"/>
<feature type="transmembrane region" description="Helical" evidence="7">
    <location>
        <begin position="318"/>
        <end position="335"/>
    </location>
</feature>
<dbReference type="Pfam" id="PF01554">
    <property type="entry name" value="MatE"/>
    <property type="match status" value="2"/>
</dbReference>
<evidence type="ECO:0000313" key="9">
    <source>
        <dbReference type="Proteomes" id="UP000473885"/>
    </source>
</evidence>
<feature type="transmembrane region" description="Helical" evidence="7">
    <location>
        <begin position="347"/>
        <end position="369"/>
    </location>
</feature>
<dbReference type="PANTHER" id="PTHR42925">
    <property type="entry name" value="MULTIDRUG AND TOXIN EFFLUX PROTEIN MATE FAMILY"/>
    <property type="match status" value="1"/>
</dbReference>
<gene>
    <name evidence="8" type="ORF">FDF74_08580</name>
</gene>
<comment type="caution">
    <text evidence="8">The sequence shown here is derived from an EMBL/GenBank/DDBJ whole genome shotgun (WGS) entry which is preliminary data.</text>
</comment>
<feature type="transmembrane region" description="Helical" evidence="7">
    <location>
        <begin position="189"/>
        <end position="209"/>
    </location>
</feature>
<dbReference type="EMBL" id="SXDP01000006">
    <property type="protein sequence ID" value="NEZ47258.1"/>
    <property type="molecule type" value="Genomic_DNA"/>
</dbReference>
<dbReference type="CDD" id="cd13134">
    <property type="entry name" value="MATE_like_8"/>
    <property type="match status" value="1"/>
</dbReference>
<evidence type="ECO:0000256" key="5">
    <source>
        <dbReference type="ARBA" id="ARBA00022989"/>
    </source>
</evidence>
<evidence type="ECO:0000256" key="2">
    <source>
        <dbReference type="ARBA" id="ARBA00022448"/>
    </source>
</evidence>
<feature type="transmembrane region" description="Helical" evidence="7">
    <location>
        <begin position="54"/>
        <end position="74"/>
    </location>
</feature>
<dbReference type="PIRSF" id="PIRSF006603">
    <property type="entry name" value="DinF"/>
    <property type="match status" value="1"/>
</dbReference>
<feature type="transmembrane region" description="Helical" evidence="7">
    <location>
        <begin position="408"/>
        <end position="427"/>
    </location>
</feature>
<evidence type="ECO:0000256" key="1">
    <source>
        <dbReference type="ARBA" id="ARBA00004651"/>
    </source>
</evidence>
<dbReference type="InterPro" id="IPR048279">
    <property type="entry name" value="MdtK-like"/>
</dbReference>
<name>A0A6M0RDA4_9CLOT</name>
<evidence type="ECO:0000256" key="4">
    <source>
        <dbReference type="ARBA" id="ARBA00022692"/>
    </source>
</evidence>
<feature type="transmembrane region" description="Helical" evidence="7">
    <location>
        <begin position="127"/>
        <end position="149"/>
    </location>
</feature>
<dbReference type="NCBIfam" id="TIGR00797">
    <property type="entry name" value="matE"/>
    <property type="match status" value="1"/>
</dbReference>
<dbReference type="GO" id="GO:0042910">
    <property type="term" value="F:xenobiotic transmembrane transporter activity"/>
    <property type="evidence" value="ECO:0007669"/>
    <property type="project" value="InterPro"/>
</dbReference>
<sequence>MEKTLIKNIVKLAAPIFLETLLIMLLGFGDILVLGHYSDNAAIAVNTANQPINILNIVFTLVASAASVLISQALGAKNKKRVSEIAIVSLIFTFILGIFCTLFFCFLGKEILMLIGLKKELLEYGQTYILVVGGFLFLQGIISACTAIVRTHGKPKLSLNITFFMVILNLLLDYVLVYGIAIFPSLGVAGAAIATTISRFIGAVLLFIYTFKNIEKLSSFKIIKHFPKNILRELMSIGIPSALESLSYNIVQIILTSLILRYLSKEAIAARTYIFQLTMFVYVFCLSISQANQILIGYSVGEKNYDIADKTCMLSMKLSLIITMIMSLIAIAFRYKLIAIFTVDEKVILIGAGILIADIAVEFGRTFNLIFISGLRGASDVIFPVVMALISMWGISLGLAIVSIHNGWGIIGIWISVALDECFRGFCMLSRWKSKKWISKTA</sequence>
<keyword evidence="5 7" id="KW-1133">Transmembrane helix</keyword>
<dbReference type="InterPro" id="IPR047135">
    <property type="entry name" value="YsiQ"/>
</dbReference>
<feature type="transmembrane region" description="Helical" evidence="7">
    <location>
        <begin position="381"/>
        <end position="402"/>
    </location>
</feature>
<reference evidence="8 9" key="1">
    <citation type="submission" date="2019-04" db="EMBL/GenBank/DDBJ databases">
        <title>Genome sequencing of Clostridium botulinum Groups I-IV and Clostridium butyricum.</title>
        <authorList>
            <person name="Brunt J."/>
            <person name="Van Vliet A.H.M."/>
            <person name="Stringer S.C."/>
            <person name="Carter A.T."/>
            <person name="Peck M.W."/>
        </authorList>
    </citation>
    <scope>NUCLEOTIDE SEQUENCE [LARGE SCALE GENOMIC DNA]</scope>
    <source>
        <strain evidence="8 9">IFR 18/094</strain>
    </source>
</reference>
<keyword evidence="4 7" id="KW-0812">Transmembrane</keyword>